<dbReference type="NCBIfam" id="TIGR00229">
    <property type="entry name" value="sensory_box"/>
    <property type="match status" value="1"/>
</dbReference>
<dbReference type="HOGENOM" id="CLU_000445_114_44_0"/>
<evidence type="ECO:0000259" key="9">
    <source>
        <dbReference type="PROSITE" id="PS50109"/>
    </source>
</evidence>
<organism evidence="12 13">
    <name type="scientific">Terriglobus roseus (strain DSM 18391 / NRRL B-41598 / KBS 63)</name>
    <dbReference type="NCBI Taxonomy" id="926566"/>
    <lineage>
        <taxon>Bacteria</taxon>
        <taxon>Pseudomonadati</taxon>
        <taxon>Acidobacteriota</taxon>
        <taxon>Terriglobia</taxon>
        <taxon>Terriglobales</taxon>
        <taxon>Acidobacteriaceae</taxon>
        <taxon>Terriglobus</taxon>
    </lineage>
</organism>
<keyword evidence="3" id="KW-0597">Phosphoprotein</keyword>
<dbReference type="GO" id="GO:0006355">
    <property type="term" value="P:regulation of DNA-templated transcription"/>
    <property type="evidence" value="ECO:0007669"/>
    <property type="project" value="InterPro"/>
</dbReference>
<dbReference type="PROSITE" id="PS50113">
    <property type="entry name" value="PAC"/>
    <property type="match status" value="1"/>
</dbReference>
<comment type="catalytic activity">
    <reaction evidence="1">
        <text>ATP + protein L-histidine = ADP + protein N-phospho-L-histidine.</text>
        <dbReference type="EC" id="2.7.13.3"/>
    </reaction>
</comment>
<dbReference type="Pfam" id="PF00989">
    <property type="entry name" value="PAS"/>
    <property type="match status" value="1"/>
</dbReference>
<dbReference type="OrthoDB" id="9815750at2"/>
<dbReference type="CDD" id="cd00082">
    <property type="entry name" value="HisKA"/>
    <property type="match status" value="1"/>
</dbReference>
<dbReference type="GO" id="GO:0005524">
    <property type="term" value="F:ATP binding"/>
    <property type="evidence" value="ECO:0007669"/>
    <property type="project" value="UniProtKB-KW"/>
</dbReference>
<dbReference type="SUPFAM" id="SSF47384">
    <property type="entry name" value="Homodimeric domain of signal transducing histidine kinase"/>
    <property type="match status" value="1"/>
</dbReference>
<dbReference type="RefSeq" id="WP_014787110.1">
    <property type="nucleotide sequence ID" value="NC_018014.1"/>
</dbReference>
<evidence type="ECO:0000313" key="13">
    <source>
        <dbReference type="Proteomes" id="UP000006056"/>
    </source>
</evidence>
<evidence type="ECO:0000256" key="2">
    <source>
        <dbReference type="ARBA" id="ARBA00012438"/>
    </source>
</evidence>
<dbReference type="EC" id="2.7.13.3" evidence="2"/>
<dbReference type="InterPro" id="IPR035965">
    <property type="entry name" value="PAS-like_dom_sf"/>
</dbReference>
<evidence type="ECO:0000259" key="11">
    <source>
        <dbReference type="PROSITE" id="PS50113"/>
    </source>
</evidence>
<name>I3ZKT1_TERRK</name>
<dbReference type="Pfam" id="PF02518">
    <property type="entry name" value="HATPase_c"/>
    <property type="match status" value="1"/>
</dbReference>
<dbReference type="EMBL" id="CP003379">
    <property type="protein sequence ID" value="AFL89849.1"/>
    <property type="molecule type" value="Genomic_DNA"/>
</dbReference>
<evidence type="ECO:0000256" key="7">
    <source>
        <dbReference type="ARBA" id="ARBA00022840"/>
    </source>
</evidence>
<evidence type="ECO:0000256" key="6">
    <source>
        <dbReference type="ARBA" id="ARBA00022777"/>
    </source>
</evidence>
<dbReference type="KEGG" id="trs:Terro_3635"/>
<keyword evidence="13" id="KW-1185">Reference proteome</keyword>
<evidence type="ECO:0000256" key="4">
    <source>
        <dbReference type="ARBA" id="ARBA00022679"/>
    </source>
</evidence>
<dbReference type="eggNOG" id="COG4191">
    <property type="taxonomic scope" value="Bacteria"/>
</dbReference>
<keyword evidence="7" id="KW-0067">ATP-binding</keyword>
<dbReference type="InterPro" id="IPR004358">
    <property type="entry name" value="Sig_transdc_His_kin-like_C"/>
</dbReference>
<dbReference type="InterPro" id="IPR005467">
    <property type="entry name" value="His_kinase_dom"/>
</dbReference>
<evidence type="ECO:0000313" key="12">
    <source>
        <dbReference type="EMBL" id="AFL89849.1"/>
    </source>
</evidence>
<dbReference type="SUPFAM" id="SSF55785">
    <property type="entry name" value="PYP-like sensor domain (PAS domain)"/>
    <property type="match status" value="1"/>
</dbReference>
<dbReference type="SMART" id="SM00091">
    <property type="entry name" value="PAS"/>
    <property type="match status" value="1"/>
</dbReference>
<dbReference type="PROSITE" id="PS50112">
    <property type="entry name" value="PAS"/>
    <property type="match status" value="1"/>
</dbReference>
<keyword evidence="5" id="KW-0547">Nucleotide-binding</keyword>
<feature type="domain" description="PAS" evidence="10">
    <location>
        <begin position="18"/>
        <end position="62"/>
    </location>
</feature>
<keyword evidence="8" id="KW-0902">Two-component regulatory system</keyword>
<dbReference type="CDD" id="cd00075">
    <property type="entry name" value="HATPase"/>
    <property type="match status" value="1"/>
</dbReference>
<dbReference type="SMART" id="SM00387">
    <property type="entry name" value="HATPase_c"/>
    <property type="match status" value="1"/>
</dbReference>
<evidence type="ECO:0000256" key="1">
    <source>
        <dbReference type="ARBA" id="ARBA00000085"/>
    </source>
</evidence>
<proteinExistence type="predicted"/>
<dbReference type="Gene3D" id="1.10.287.130">
    <property type="match status" value="1"/>
</dbReference>
<evidence type="ECO:0000256" key="8">
    <source>
        <dbReference type="ARBA" id="ARBA00023012"/>
    </source>
</evidence>
<feature type="domain" description="PAC" evidence="11">
    <location>
        <begin position="91"/>
        <end position="143"/>
    </location>
</feature>
<evidence type="ECO:0000256" key="3">
    <source>
        <dbReference type="ARBA" id="ARBA00022553"/>
    </source>
</evidence>
<evidence type="ECO:0000256" key="5">
    <source>
        <dbReference type="ARBA" id="ARBA00022741"/>
    </source>
</evidence>
<accession>I3ZKT1</accession>
<sequence length="389" mass="42769">MDSQEQHGRCGAVTAHPTQALLAAIVESSDDAILSKTLDGTITSWNRAATRIFGYQPEEMIGAPIHRLIPTELLGEEAGIIRRLRAGERIEHYETVRLSKNGNRIDVALTISPIRDADGRITGASKIAREIGQRKEMERLLVQTEKMIVAGRMAATIAHEINNPLEAIVNLVYLARLDPSVSDEVRDHLALAEQEIERVSLIARQTLGYFRESTRAGSEQIDKLVDEILTVYRSKLVHSRIVVHRNYSPVPAIAVRRGELTQVFANLLANAIDAMGKGGDLFLDIGPATVAGHEGIRVQFVDRGIGIPENQLEQIFEPFFTTKPENGTGIGLWISRQLVESHSGTITVTSKTGPDDHGTCFSIFLPFTPLCKVDIHSALIEKGTHVSEL</sequence>
<dbReference type="InterPro" id="IPR000014">
    <property type="entry name" value="PAS"/>
</dbReference>
<dbReference type="STRING" id="926566.Terro_3635"/>
<dbReference type="PANTHER" id="PTHR43065:SF10">
    <property type="entry name" value="PEROXIDE STRESS-ACTIVATED HISTIDINE KINASE MAK3"/>
    <property type="match status" value="1"/>
</dbReference>
<evidence type="ECO:0000259" key="10">
    <source>
        <dbReference type="PROSITE" id="PS50112"/>
    </source>
</evidence>
<dbReference type="InterPro" id="IPR036890">
    <property type="entry name" value="HATPase_C_sf"/>
</dbReference>
<dbReference type="GO" id="GO:0000155">
    <property type="term" value="F:phosphorelay sensor kinase activity"/>
    <property type="evidence" value="ECO:0007669"/>
    <property type="project" value="InterPro"/>
</dbReference>
<dbReference type="SUPFAM" id="SSF55874">
    <property type="entry name" value="ATPase domain of HSP90 chaperone/DNA topoisomerase II/histidine kinase"/>
    <property type="match status" value="1"/>
</dbReference>
<dbReference type="Gene3D" id="3.30.565.10">
    <property type="entry name" value="Histidine kinase-like ATPase, C-terminal domain"/>
    <property type="match status" value="1"/>
</dbReference>
<dbReference type="InterPro" id="IPR003661">
    <property type="entry name" value="HisK_dim/P_dom"/>
</dbReference>
<dbReference type="SMART" id="SM00388">
    <property type="entry name" value="HisKA"/>
    <property type="match status" value="1"/>
</dbReference>
<dbReference type="InterPro" id="IPR003594">
    <property type="entry name" value="HATPase_dom"/>
</dbReference>
<keyword evidence="4" id="KW-0808">Transferase</keyword>
<protein>
    <recommendedName>
        <fullName evidence="2">histidine kinase</fullName>
        <ecNumber evidence="2">2.7.13.3</ecNumber>
    </recommendedName>
</protein>
<dbReference type="AlphaFoldDB" id="I3ZKT1"/>
<gene>
    <name evidence="12" type="ordered locus">Terro_3635</name>
</gene>
<dbReference type="PROSITE" id="PS50109">
    <property type="entry name" value="HIS_KIN"/>
    <property type="match status" value="1"/>
</dbReference>
<reference evidence="12 13" key="1">
    <citation type="submission" date="2012-06" db="EMBL/GenBank/DDBJ databases">
        <title>Complete genome of Terriglobus roseus DSM 18391.</title>
        <authorList>
            <consortium name="US DOE Joint Genome Institute (JGI-PGF)"/>
            <person name="Lucas S."/>
            <person name="Copeland A."/>
            <person name="Lapidus A."/>
            <person name="Glavina del Rio T."/>
            <person name="Dalin E."/>
            <person name="Tice H."/>
            <person name="Bruce D."/>
            <person name="Goodwin L."/>
            <person name="Pitluck S."/>
            <person name="Peters L."/>
            <person name="Mikhailova N."/>
            <person name="Munk A.C.C."/>
            <person name="Kyrpides N."/>
            <person name="Mavromatis K."/>
            <person name="Ivanova N."/>
            <person name="Brettin T."/>
            <person name="Detter J.C."/>
            <person name="Han C."/>
            <person name="Larimer F."/>
            <person name="Land M."/>
            <person name="Hauser L."/>
            <person name="Markowitz V."/>
            <person name="Cheng J.-F."/>
            <person name="Hugenholtz P."/>
            <person name="Woyke T."/>
            <person name="Wu D."/>
            <person name="Brambilla E."/>
            <person name="Klenk H.-P."/>
            <person name="Eisen J.A."/>
        </authorList>
    </citation>
    <scope>NUCLEOTIDE SEQUENCE [LARGE SCALE GENOMIC DNA]</scope>
    <source>
        <strain evidence="13">DSM 18391 / NRRL B-41598 / KBS 63</strain>
    </source>
</reference>
<dbReference type="InterPro" id="IPR013767">
    <property type="entry name" value="PAS_fold"/>
</dbReference>
<dbReference type="PANTHER" id="PTHR43065">
    <property type="entry name" value="SENSOR HISTIDINE KINASE"/>
    <property type="match status" value="1"/>
</dbReference>
<dbReference type="Gene3D" id="3.30.450.20">
    <property type="entry name" value="PAS domain"/>
    <property type="match status" value="1"/>
</dbReference>
<dbReference type="PATRIC" id="fig|926566.3.peg.3581"/>
<dbReference type="PRINTS" id="PR00344">
    <property type="entry name" value="BCTRLSENSOR"/>
</dbReference>
<dbReference type="InterPro" id="IPR000700">
    <property type="entry name" value="PAS-assoc_C"/>
</dbReference>
<keyword evidence="6" id="KW-0418">Kinase</keyword>
<dbReference type="CDD" id="cd00130">
    <property type="entry name" value="PAS"/>
    <property type="match status" value="1"/>
</dbReference>
<dbReference type="Pfam" id="PF00512">
    <property type="entry name" value="HisKA"/>
    <property type="match status" value="1"/>
</dbReference>
<feature type="domain" description="Histidine kinase" evidence="9">
    <location>
        <begin position="156"/>
        <end position="369"/>
    </location>
</feature>
<dbReference type="InterPro" id="IPR036097">
    <property type="entry name" value="HisK_dim/P_sf"/>
</dbReference>
<dbReference type="Proteomes" id="UP000006056">
    <property type="component" value="Chromosome"/>
</dbReference>